<dbReference type="RefSeq" id="XP_003144907.1">
    <property type="nucleotide sequence ID" value="XM_003144859.1"/>
</dbReference>
<dbReference type="AlphaFoldDB" id="A0A1S0TSM8"/>
<dbReference type="GeneID" id="9946769"/>
<sequence>MCDDIEVILPHGENALVQCSTGLTITEEHGISDVYFYVITFNDIFHSIVFQKVNYRNDSKNRIGRKRRKIHVRQELLYSVSDSLCGSTGNNNMTSNSRDAGRSTKEFNSYSTWR</sequence>
<gene>
    <name evidence="2" type="ORF">LOAG_09332</name>
</gene>
<evidence type="ECO:0000256" key="1">
    <source>
        <dbReference type="SAM" id="MobiDB-lite"/>
    </source>
</evidence>
<name>A0A1S0TSM8_LOALO</name>
<evidence type="ECO:0000313" key="2">
    <source>
        <dbReference type="EMBL" id="EFO19162.1"/>
    </source>
</evidence>
<dbReference type="InParanoid" id="A0A1S0TSM8"/>
<organism evidence="2">
    <name type="scientific">Loa loa</name>
    <name type="common">Eye worm</name>
    <name type="synonym">Filaria loa</name>
    <dbReference type="NCBI Taxonomy" id="7209"/>
    <lineage>
        <taxon>Eukaryota</taxon>
        <taxon>Metazoa</taxon>
        <taxon>Ecdysozoa</taxon>
        <taxon>Nematoda</taxon>
        <taxon>Chromadorea</taxon>
        <taxon>Rhabditida</taxon>
        <taxon>Spirurina</taxon>
        <taxon>Spiruromorpha</taxon>
        <taxon>Filarioidea</taxon>
        <taxon>Onchocercidae</taxon>
        <taxon>Loa</taxon>
    </lineage>
</organism>
<protein>
    <submittedName>
        <fullName evidence="2">Uncharacterized protein</fullName>
    </submittedName>
</protein>
<feature type="region of interest" description="Disordered" evidence="1">
    <location>
        <begin position="84"/>
        <end position="114"/>
    </location>
</feature>
<accession>A0A1S0TSM8</accession>
<proteinExistence type="predicted"/>
<dbReference type="KEGG" id="loa:LOAG_09332"/>
<dbReference type="EMBL" id="JH712524">
    <property type="protein sequence ID" value="EFO19162.1"/>
    <property type="molecule type" value="Genomic_DNA"/>
</dbReference>
<feature type="compositionally biased region" description="Low complexity" evidence="1">
    <location>
        <begin position="86"/>
        <end position="97"/>
    </location>
</feature>
<reference evidence="2" key="1">
    <citation type="submission" date="2012-04" db="EMBL/GenBank/DDBJ databases">
        <title>The Genome Sequence of Loa loa.</title>
        <authorList>
            <consortium name="The Broad Institute Genome Sequencing Platform"/>
            <consortium name="Broad Institute Genome Sequencing Center for Infectious Disease"/>
            <person name="Nutman T.B."/>
            <person name="Fink D.L."/>
            <person name="Russ C."/>
            <person name="Young S."/>
            <person name="Zeng Q."/>
            <person name="Gargeya S."/>
            <person name="Alvarado L."/>
            <person name="Berlin A."/>
            <person name="Chapman S.B."/>
            <person name="Chen Z."/>
            <person name="Freedman E."/>
            <person name="Gellesch M."/>
            <person name="Goldberg J."/>
            <person name="Griggs A."/>
            <person name="Gujja S."/>
            <person name="Heilman E.R."/>
            <person name="Heiman D."/>
            <person name="Howarth C."/>
            <person name="Mehta T."/>
            <person name="Neiman D."/>
            <person name="Pearson M."/>
            <person name="Roberts A."/>
            <person name="Saif S."/>
            <person name="Shea T."/>
            <person name="Shenoy N."/>
            <person name="Sisk P."/>
            <person name="Stolte C."/>
            <person name="Sykes S."/>
            <person name="White J."/>
            <person name="Yandava C."/>
            <person name="Haas B."/>
            <person name="Henn M.R."/>
            <person name="Nusbaum C."/>
            <person name="Birren B."/>
        </authorList>
    </citation>
    <scope>NUCLEOTIDE SEQUENCE [LARGE SCALE GENOMIC DNA]</scope>
</reference>
<dbReference type="CTD" id="9946769"/>